<proteinExistence type="predicted"/>
<feature type="transmembrane region" description="Helical" evidence="1">
    <location>
        <begin position="118"/>
        <end position="145"/>
    </location>
</feature>
<keyword evidence="1" id="KW-0812">Transmembrane</keyword>
<accession>A0ABW8APZ0</accession>
<evidence type="ECO:0000256" key="1">
    <source>
        <dbReference type="SAM" id="Phobius"/>
    </source>
</evidence>
<feature type="transmembrane region" description="Helical" evidence="1">
    <location>
        <begin position="58"/>
        <end position="79"/>
    </location>
</feature>
<dbReference type="Proteomes" id="UP001612915">
    <property type="component" value="Unassembled WGS sequence"/>
</dbReference>
<keyword evidence="3" id="KW-1185">Reference proteome</keyword>
<sequence>MPFTGSHPAAVVPLLVSGRFRGWLAPTALVIGSMSPDLPYYLPPPAHEVPVAWTHSGAGVVGLDLVTGLLCVALWHGLLDPGGVPRRQARAAWCAVALASALGAVAGAVHAADDGPRRVLFAIATWGGGVAAAVAVLAAVALTVARPSREQAPT</sequence>
<dbReference type="RefSeq" id="WP_398282082.1">
    <property type="nucleotide sequence ID" value="NZ_JBITLV010000005.1"/>
</dbReference>
<evidence type="ECO:0000313" key="3">
    <source>
        <dbReference type="Proteomes" id="UP001612915"/>
    </source>
</evidence>
<keyword evidence="1" id="KW-0472">Membrane</keyword>
<evidence type="ECO:0000313" key="2">
    <source>
        <dbReference type="EMBL" id="MFI7588439.1"/>
    </source>
</evidence>
<dbReference type="InterPro" id="IPR025238">
    <property type="entry name" value="DUF4184"/>
</dbReference>
<protein>
    <submittedName>
        <fullName evidence="2">DUF4184 family protein</fullName>
    </submittedName>
</protein>
<keyword evidence="1" id="KW-1133">Transmembrane helix</keyword>
<name>A0ABW8APZ0_9ACTN</name>
<reference evidence="2 3" key="1">
    <citation type="submission" date="2024-10" db="EMBL/GenBank/DDBJ databases">
        <title>The Natural Products Discovery Center: Release of the First 8490 Sequenced Strains for Exploring Actinobacteria Biosynthetic Diversity.</title>
        <authorList>
            <person name="Kalkreuter E."/>
            <person name="Kautsar S.A."/>
            <person name="Yang D."/>
            <person name="Bader C.D."/>
            <person name="Teijaro C.N."/>
            <person name="Fluegel L."/>
            <person name="Davis C.M."/>
            <person name="Simpson J.R."/>
            <person name="Lauterbach L."/>
            <person name="Steele A.D."/>
            <person name="Gui C."/>
            <person name="Meng S."/>
            <person name="Li G."/>
            <person name="Viehrig K."/>
            <person name="Ye F."/>
            <person name="Su P."/>
            <person name="Kiefer A.F."/>
            <person name="Nichols A."/>
            <person name="Cepeda A.J."/>
            <person name="Yan W."/>
            <person name="Fan B."/>
            <person name="Jiang Y."/>
            <person name="Adhikari A."/>
            <person name="Zheng C.-J."/>
            <person name="Schuster L."/>
            <person name="Cowan T.M."/>
            <person name="Smanski M.J."/>
            <person name="Chevrette M.G."/>
            <person name="De Carvalho L.P.S."/>
            <person name="Shen B."/>
        </authorList>
    </citation>
    <scope>NUCLEOTIDE SEQUENCE [LARGE SCALE GENOMIC DNA]</scope>
    <source>
        <strain evidence="2 3">NPDC049639</strain>
    </source>
</reference>
<organism evidence="2 3">
    <name type="scientific">Spongisporangium articulatum</name>
    <dbReference type="NCBI Taxonomy" id="3362603"/>
    <lineage>
        <taxon>Bacteria</taxon>
        <taxon>Bacillati</taxon>
        <taxon>Actinomycetota</taxon>
        <taxon>Actinomycetes</taxon>
        <taxon>Kineosporiales</taxon>
        <taxon>Kineosporiaceae</taxon>
        <taxon>Spongisporangium</taxon>
    </lineage>
</organism>
<gene>
    <name evidence="2" type="ORF">ACIB24_15320</name>
</gene>
<feature type="transmembrane region" description="Helical" evidence="1">
    <location>
        <begin position="91"/>
        <end position="112"/>
    </location>
</feature>
<comment type="caution">
    <text evidence="2">The sequence shown here is derived from an EMBL/GenBank/DDBJ whole genome shotgun (WGS) entry which is preliminary data.</text>
</comment>
<dbReference type="EMBL" id="JBITLV010000005">
    <property type="protein sequence ID" value="MFI7588439.1"/>
    <property type="molecule type" value="Genomic_DNA"/>
</dbReference>
<dbReference type="Pfam" id="PF13803">
    <property type="entry name" value="DUF4184"/>
    <property type="match status" value="1"/>
</dbReference>